<evidence type="ECO:0000256" key="1">
    <source>
        <dbReference type="SAM" id="MobiDB-lite"/>
    </source>
</evidence>
<reference evidence="2" key="1">
    <citation type="journal article" date="2020" name="bioRxiv">
        <title>Comparative genomics of Chlamydomonas.</title>
        <authorList>
            <person name="Craig R.J."/>
            <person name="Hasan A.R."/>
            <person name="Ness R.W."/>
            <person name="Keightley P.D."/>
        </authorList>
    </citation>
    <scope>NUCLEOTIDE SEQUENCE</scope>
    <source>
        <strain evidence="2">SAG 7.73</strain>
    </source>
</reference>
<feature type="compositionally biased region" description="Low complexity" evidence="1">
    <location>
        <begin position="260"/>
        <end position="270"/>
    </location>
</feature>
<feature type="region of interest" description="Disordered" evidence="1">
    <location>
        <begin position="885"/>
        <end position="967"/>
    </location>
</feature>
<feature type="compositionally biased region" description="Gly residues" evidence="1">
    <location>
        <begin position="447"/>
        <end position="462"/>
    </location>
</feature>
<gene>
    <name evidence="2" type="ORF">HXX76_014254</name>
</gene>
<evidence type="ECO:0000313" key="2">
    <source>
        <dbReference type="EMBL" id="KAG2424833.1"/>
    </source>
</evidence>
<feature type="compositionally biased region" description="Basic residues" evidence="1">
    <location>
        <begin position="729"/>
        <end position="738"/>
    </location>
</feature>
<feature type="compositionally biased region" description="Pro residues" evidence="1">
    <location>
        <begin position="947"/>
        <end position="957"/>
    </location>
</feature>
<feature type="region of interest" description="Disordered" evidence="1">
    <location>
        <begin position="692"/>
        <end position="868"/>
    </location>
</feature>
<dbReference type="SUPFAM" id="SSF82708">
    <property type="entry name" value="R3H domain"/>
    <property type="match status" value="1"/>
</dbReference>
<keyword evidence="3" id="KW-1185">Reference proteome</keyword>
<dbReference type="InterPro" id="IPR036867">
    <property type="entry name" value="R3H_dom_sf"/>
</dbReference>
<dbReference type="SUPFAM" id="SSF48403">
    <property type="entry name" value="Ankyrin repeat"/>
    <property type="match status" value="1"/>
</dbReference>
<sequence>MVFPPALSKDTRKLLHVLAQGMGMPTFSKGLGDERRLAVHGVAFRNTPEMEAELAAVAARKKAPAALRERAKQIWRWCQADGGALTDLSLGEIEEALLTAPDESLLPPHVKDMLERRSHGGRLLAAIKAGDSATALQVLAEHPRAAFIRDEPPAGAAHGSEQDTGYYPVHLAALGGLSDVIRALAAQGSQALEVRDRNYATPLKVAKKAGVTAAVELLLSLGAKDYELGQAAHKTAAVSIPAGRGAHTTASAGQVMLAAGSPATGTSPAGASGGSYMSGTGHVGSGNGQRQRRVSHGETSRAGQFHQQQGQGPHQNAYAHFQHHGHGHNQRHDSGGGFGGEGHGQHPHQHPHGGAGSGRESSHGSGAPAGGGHRQRSGDDHGHGHGHHHSQPGSAPAGAATAARDPTINPFACLATANEGTDAGNGNGGGRSRRNSAIGRPPRPPGGELGGGGSGHVSGLGDAGSDSDPGNNLLGDVLGGGSLSGGMGNLGAGLAKLRLANTSAASGVSASGRGTLPSIMSGELDEDSAAAALAALGLSCKPLLPTADEEEEQMIAAAAARKKAAAAVARRQLGEDDDDDDDDDDGSGLDEADGPPGGSRMGSMVEGGTSRKRKTRRGRRGRGGRRHSMPNTEEAMAAAEAAARAANGVGSAVPIRTSAANDSNEGLVGSAPNGAAESGAQLMSAYAARRSNNGTGRISGFGASDSDDSDDSDGSGGGSRSRRGGQPARARRHERRRTARESGPGTGNDRAPGDGSGAGGRRSRRTSAADYHHSSQGHAGKGQSGHYQVNAGHPPQTHAADEAVSWRRETALPPAAGGAGSTTGSGPMSARLAAAYASTTGVPGSPLRPDRERGGGLGEGPAGLRTQSAMMPSAWRALPQLRRGSVMGPGSGAPGTPGAAEQPNSPFHLGSAGVHGPREHVAAGPSPGIAGFGRGRGRSVASVVAPVPAPGSQPGAPPVASSPALAPRGSGPIGGAVAAALAAPHSPAFYRSPAAITGAGAPSGILVRTSSNITSSPSVSSSVAAAVAAALAPPPASPAARRTGSVTSSGGAPLFTPADAAAAAAAVAAVLGSPAHRSPGSFTGRAPASSAPVAFMNLQGEPQ</sequence>
<protein>
    <recommendedName>
        <fullName evidence="4">R3H domain-containing protein</fullName>
    </recommendedName>
</protein>
<evidence type="ECO:0008006" key="4">
    <source>
        <dbReference type="Google" id="ProtNLM"/>
    </source>
</evidence>
<feature type="region of interest" description="Disordered" evidence="1">
    <location>
        <begin position="566"/>
        <end position="640"/>
    </location>
</feature>
<dbReference type="Proteomes" id="UP000650467">
    <property type="component" value="Unassembled WGS sequence"/>
</dbReference>
<dbReference type="Gene3D" id="3.30.1370.50">
    <property type="entry name" value="R3H-like domain"/>
    <property type="match status" value="1"/>
</dbReference>
<proteinExistence type="predicted"/>
<dbReference type="GO" id="GO:0003676">
    <property type="term" value="F:nucleic acid binding"/>
    <property type="evidence" value="ECO:0007669"/>
    <property type="project" value="InterPro"/>
</dbReference>
<feature type="compositionally biased region" description="Low complexity" evidence="1">
    <location>
        <begin position="303"/>
        <end position="315"/>
    </location>
</feature>
<feature type="compositionally biased region" description="Basic residues" evidence="1">
    <location>
        <begin position="610"/>
        <end position="628"/>
    </location>
</feature>
<feature type="compositionally biased region" description="Low complexity" evidence="1">
    <location>
        <begin position="391"/>
        <end position="402"/>
    </location>
</feature>
<feature type="compositionally biased region" description="Low complexity" evidence="1">
    <location>
        <begin position="958"/>
        <end position="967"/>
    </location>
</feature>
<dbReference type="AlphaFoldDB" id="A0A835SJX3"/>
<feature type="compositionally biased region" description="Basic and acidic residues" evidence="1">
    <location>
        <begin position="799"/>
        <end position="810"/>
    </location>
</feature>
<name>A0A835SJX3_CHLIN</name>
<dbReference type="EMBL" id="JAEHOC010000061">
    <property type="protein sequence ID" value="KAG2424833.1"/>
    <property type="molecule type" value="Genomic_DNA"/>
</dbReference>
<organism evidence="2 3">
    <name type="scientific">Chlamydomonas incerta</name>
    <dbReference type="NCBI Taxonomy" id="51695"/>
    <lineage>
        <taxon>Eukaryota</taxon>
        <taxon>Viridiplantae</taxon>
        <taxon>Chlorophyta</taxon>
        <taxon>core chlorophytes</taxon>
        <taxon>Chlorophyceae</taxon>
        <taxon>CS clade</taxon>
        <taxon>Chlamydomonadales</taxon>
        <taxon>Chlamydomonadaceae</taxon>
        <taxon>Chlamydomonas</taxon>
    </lineage>
</organism>
<feature type="compositionally biased region" description="Acidic residues" evidence="1">
    <location>
        <begin position="575"/>
        <end position="593"/>
    </location>
</feature>
<feature type="region of interest" description="Disordered" evidence="1">
    <location>
        <begin position="260"/>
        <end position="402"/>
    </location>
</feature>
<accession>A0A835SJX3</accession>
<feature type="region of interest" description="Disordered" evidence="1">
    <location>
        <begin position="418"/>
        <end position="473"/>
    </location>
</feature>
<evidence type="ECO:0000313" key="3">
    <source>
        <dbReference type="Proteomes" id="UP000650467"/>
    </source>
</evidence>
<dbReference type="Gene3D" id="1.25.40.20">
    <property type="entry name" value="Ankyrin repeat-containing domain"/>
    <property type="match status" value="1"/>
</dbReference>
<feature type="region of interest" description="Disordered" evidence="1">
    <location>
        <begin position="656"/>
        <end position="675"/>
    </location>
</feature>
<dbReference type="InterPro" id="IPR036770">
    <property type="entry name" value="Ankyrin_rpt-contain_sf"/>
</dbReference>
<comment type="caution">
    <text evidence="2">The sequence shown here is derived from an EMBL/GenBank/DDBJ whole genome shotgun (WGS) entry which is preliminary data.</text>
</comment>
<dbReference type="OrthoDB" id="547696at2759"/>